<dbReference type="Proteomes" id="UP000245119">
    <property type="component" value="Linkage Group LG9"/>
</dbReference>
<dbReference type="PROSITE" id="PS50262">
    <property type="entry name" value="G_PROTEIN_RECEP_F1_2"/>
    <property type="match status" value="1"/>
</dbReference>
<evidence type="ECO:0000313" key="8">
    <source>
        <dbReference type="Proteomes" id="UP000245119"/>
    </source>
</evidence>
<evidence type="ECO:0000313" key="7">
    <source>
        <dbReference type="EMBL" id="PVD24890.1"/>
    </source>
</evidence>
<evidence type="ECO:0000256" key="5">
    <source>
        <dbReference type="SAM" id="Phobius"/>
    </source>
</evidence>
<dbReference type="InterPro" id="IPR017452">
    <property type="entry name" value="GPCR_Rhodpsn_7TM"/>
</dbReference>
<feature type="transmembrane region" description="Helical" evidence="5">
    <location>
        <begin position="67"/>
        <end position="91"/>
    </location>
</feature>
<evidence type="ECO:0000259" key="6">
    <source>
        <dbReference type="PROSITE" id="PS50262"/>
    </source>
</evidence>
<comment type="caution">
    <text evidence="7">The sequence shown here is derived from an EMBL/GenBank/DDBJ whole genome shotgun (WGS) entry which is preliminary data.</text>
</comment>
<feature type="transmembrane region" description="Helical" evidence="5">
    <location>
        <begin position="103"/>
        <end position="124"/>
    </location>
</feature>
<name>A0A2T7NUN9_POMCA</name>
<evidence type="ECO:0000256" key="1">
    <source>
        <dbReference type="ARBA" id="ARBA00004370"/>
    </source>
</evidence>
<keyword evidence="2 5" id="KW-0812">Transmembrane</keyword>
<dbReference type="CDD" id="cd00637">
    <property type="entry name" value="7tm_classA_rhodopsin-like"/>
    <property type="match status" value="1"/>
</dbReference>
<keyword evidence="3 5" id="KW-1133">Transmembrane helix</keyword>
<feature type="domain" description="G-protein coupled receptors family 1 profile" evidence="6">
    <location>
        <begin position="82"/>
        <end position="136"/>
    </location>
</feature>
<protein>
    <recommendedName>
        <fullName evidence="6">G-protein coupled receptors family 1 profile domain-containing protein</fullName>
    </recommendedName>
</protein>
<dbReference type="EMBL" id="PZQS01000009">
    <property type="protein sequence ID" value="PVD24890.1"/>
    <property type="molecule type" value="Genomic_DNA"/>
</dbReference>
<keyword evidence="4 5" id="KW-0472">Membrane</keyword>
<reference evidence="7 8" key="1">
    <citation type="submission" date="2018-04" db="EMBL/GenBank/DDBJ databases">
        <title>The genome of golden apple snail Pomacea canaliculata provides insight into stress tolerance and invasive adaptation.</title>
        <authorList>
            <person name="Liu C."/>
            <person name="Liu B."/>
            <person name="Ren Y."/>
            <person name="Zhang Y."/>
            <person name="Wang H."/>
            <person name="Li S."/>
            <person name="Jiang F."/>
            <person name="Yin L."/>
            <person name="Zhang G."/>
            <person name="Qian W."/>
            <person name="Fan W."/>
        </authorList>
    </citation>
    <scope>NUCLEOTIDE SEQUENCE [LARGE SCALE GENOMIC DNA]</scope>
    <source>
        <strain evidence="7">SZHN2017</strain>
        <tissue evidence="7">Muscle</tissue>
    </source>
</reference>
<evidence type="ECO:0000256" key="2">
    <source>
        <dbReference type="ARBA" id="ARBA00022692"/>
    </source>
</evidence>
<accession>A0A2T7NUN9</accession>
<sequence>MRCPSVNFETSLSHTAELFQRGKPMEEAELPESSQWTGPMQDDFSLSGRGANNYTLSFSHPWGVPSVSITVAVVYSAWITAANSLLVAVLLTSPKLLNSRQNMLLLHIAIVDLSVGLFYCPLTADYYIRGQWTHGCDSFFVWFIFSYPQDTWRDSSAHVWCVCFPKQSNKVQVK</sequence>
<proteinExistence type="predicted"/>
<dbReference type="GO" id="GO:0016020">
    <property type="term" value="C:membrane"/>
    <property type="evidence" value="ECO:0007669"/>
    <property type="project" value="UniProtKB-SubCell"/>
</dbReference>
<gene>
    <name evidence="7" type="ORF">C0Q70_15380</name>
</gene>
<organism evidence="7 8">
    <name type="scientific">Pomacea canaliculata</name>
    <name type="common">Golden apple snail</name>
    <dbReference type="NCBI Taxonomy" id="400727"/>
    <lineage>
        <taxon>Eukaryota</taxon>
        <taxon>Metazoa</taxon>
        <taxon>Spiralia</taxon>
        <taxon>Lophotrochozoa</taxon>
        <taxon>Mollusca</taxon>
        <taxon>Gastropoda</taxon>
        <taxon>Caenogastropoda</taxon>
        <taxon>Architaenioglossa</taxon>
        <taxon>Ampullarioidea</taxon>
        <taxon>Ampullariidae</taxon>
        <taxon>Pomacea</taxon>
    </lineage>
</organism>
<dbReference type="Gene3D" id="1.20.1070.10">
    <property type="entry name" value="Rhodopsin 7-helix transmembrane proteins"/>
    <property type="match status" value="1"/>
</dbReference>
<evidence type="ECO:0000256" key="4">
    <source>
        <dbReference type="ARBA" id="ARBA00023136"/>
    </source>
</evidence>
<comment type="subcellular location">
    <subcellularLocation>
        <location evidence="1">Membrane</location>
    </subcellularLocation>
</comment>
<keyword evidence="8" id="KW-1185">Reference proteome</keyword>
<dbReference type="AlphaFoldDB" id="A0A2T7NUN9"/>
<evidence type="ECO:0000256" key="3">
    <source>
        <dbReference type="ARBA" id="ARBA00022989"/>
    </source>
</evidence>
<dbReference type="SUPFAM" id="SSF81321">
    <property type="entry name" value="Family A G protein-coupled receptor-like"/>
    <property type="match status" value="1"/>
</dbReference>